<sequence length="81" mass="9708">MGLYNPGEIELNDPPAFEMEQKVRLRRMIRNDGTFPGERSRTNLSQERRCGLRRWHWHLSPKLLHLCCPFSRQWLCCRVSP</sequence>
<proteinExistence type="inferred from homology"/>
<reference evidence="3" key="1">
    <citation type="submission" date="2007-02" db="EMBL/GenBank/DDBJ databases">
        <title>Organization of nitrogen fixation genes in the marine unicellular diazotrophic cyanobacterium Gloeothece sp. KO68DGA.</title>
        <authorList>
            <person name="Taniuchi Y."/>
            <person name="Ohki K."/>
        </authorList>
    </citation>
    <scope>NUCLEOTIDE SEQUENCE</scope>
    <source>
        <strain evidence="3">KO68DGA</strain>
    </source>
</reference>
<organism evidence="3">
    <name type="scientific">Zehria sp. KO68DGA</name>
    <dbReference type="NCBI Taxonomy" id="167942"/>
    <lineage>
        <taxon>Bacteria</taxon>
        <taxon>Bacillati</taxon>
        <taxon>Cyanobacteriota</taxon>
        <taxon>Cyanophyceae</taxon>
        <taxon>Oscillatoriophycideae</taxon>
        <taxon>Chroococcales</taxon>
        <taxon>Aphanothecaceae</taxon>
        <taxon>Zehria</taxon>
    </lineage>
</organism>
<dbReference type="InterPro" id="IPR007415">
    <property type="entry name" value="Nitrogenase_MoFe_mat_NifZ"/>
</dbReference>
<name>A2V892_9CHRO</name>
<keyword evidence="2" id="KW-0535">Nitrogen fixation</keyword>
<dbReference type="AlphaFoldDB" id="A2V892"/>
<accession>A2V892</accession>
<dbReference type="EMBL" id="AB293988">
    <property type="protein sequence ID" value="BAF47144.1"/>
    <property type="molecule type" value="Genomic_DNA"/>
</dbReference>
<protein>
    <submittedName>
        <fullName evidence="3">NifZ</fullName>
    </submittedName>
</protein>
<dbReference type="GO" id="GO:0009399">
    <property type="term" value="P:nitrogen fixation"/>
    <property type="evidence" value="ECO:0007669"/>
    <property type="project" value="InterPro"/>
</dbReference>
<evidence type="ECO:0000256" key="2">
    <source>
        <dbReference type="ARBA" id="ARBA00023231"/>
    </source>
</evidence>
<comment type="similarity">
    <text evidence="1">Belongs to the NifZ family.</text>
</comment>
<evidence type="ECO:0000256" key="1">
    <source>
        <dbReference type="ARBA" id="ARBA00008027"/>
    </source>
</evidence>
<gene>
    <name evidence="3" type="primary">nifZ</name>
</gene>
<dbReference type="Pfam" id="PF04319">
    <property type="entry name" value="NifZ"/>
    <property type="match status" value="1"/>
</dbReference>
<evidence type="ECO:0000313" key="3">
    <source>
        <dbReference type="EMBL" id="BAF47144.1"/>
    </source>
</evidence>